<dbReference type="EMBL" id="DSZY01000018">
    <property type="protein sequence ID" value="HGU40351.1"/>
    <property type="molecule type" value="Genomic_DNA"/>
</dbReference>
<organism evidence="1">
    <name type="scientific">Fervidobacterium thailandense</name>
    <dbReference type="NCBI Taxonomy" id="1008305"/>
    <lineage>
        <taxon>Bacteria</taxon>
        <taxon>Thermotogati</taxon>
        <taxon>Thermotogota</taxon>
        <taxon>Thermotogae</taxon>
        <taxon>Thermotogales</taxon>
        <taxon>Fervidobacteriaceae</taxon>
        <taxon>Fervidobacterium</taxon>
    </lineage>
</organism>
<sequence>MKKILILLILALTAFSVAEVRIPEFIGATRFDVGKKFLLNGKEYQFTFLDGMLLEDGTYSLKIDGKDYKVTIDTTPPEGRISPRMEGLSFVSDTTVRFYDPRNRGGIFVATGNEYRLKNELLLVVLEDEVGNVADAICTPPLLEKLDILDSKSPVTNISGRKFLLASRSPYRLLGRSVIPENSAIILEDGAVLQHTLNSTVIIKGLFFSMGKSTVLGTGELSLTDKGMLYLSGQADDTNITSDGGALVCLNETSVGSINLNYANYVVLRKVNTPYVKIISSYAVYIIDSNVATLEIENCANVYVNNSVIGTLNISIMTNARIYSSHINSSNISDLSVANVLKSTVGKLSAERGTVAKVKSSSVNEFRISDYAIAYAFKTKIAKIQQENGRLHNVK</sequence>
<evidence type="ECO:0000313" key="1">
    <source>
        <dbReference type="EMBL" id="HGU40351.1"/>
    </source>
</evidence>
<gene>
    <name evidence="1" type="ORF">ENT77_04035</name>
</gene>
<evidence type="ECO:0008006" key="2">
    <source>
        <dbReference type="Google" id="ProtNLM"/>
    </source>
</evidence>
<protein>
    <recommendedName>
        <fullName evidence="2">Right-handed parallel beta-helix repeat-containing protein</fullName>
    </recommendedName>
</protein>
<name>A0A7C4CEH8_9BACT</name>
<reference evidence="1" key="1">
    <citation type="journal article" date="2020" name="mSystems">
        <title>Genome- and Community-Level Interaction Insights into Carbon Utilization and Element Cycling Functions of Hydrothermarchaeota in Hydrothermal Sediment.</title>
        <authorList>
            <person name="Zhou Z."/>
            <person name="Liu Y."/>
            <person name="Xu W."/>
            <person name="Pan J."/>
            <person name="Luo Z.H."/>
            <person name="Li M."/>
        </authorList>
    </citation>
    <scope>NUCLEOTIDE SEQUENCE [LARGE SCALE GENOMIC DNA]</scope>
    <source>
        <strain evidence="1">SpSt-609</strain>
    </source>
</reference>
<accession>A0A7C4CEH8</accession>
<dbReference type="AlphaFoldDB" id="A0A7C4CEH8"/>
<proteinExistence type="predicted"/>
<comment type="caution">
    <text evidence="1">The sequence shown here is derived from an EMBL/GenBank/DDBJ whole genome shotgun (WGS) entry which is preliminary data.</text>
</comment>